<dbReference type="InterPro" id="IPR015943">
    <property type="entry name" value="WD40/YVTN_repeat-like_dom_sf"/>
</dbReference>
<dbReference type="Pfam" id="PF00400">
    <property type="entry name" value="WD40"/>
    <property type="match status" value="5"/>
</dbReference>
<keyword evidence="3" id="KW-0808">Transferase</keyword>
<dbReference type="InterPro" id="IPR001245">
    <property type="entry name" value="Ser-Thr/Tyr_kinase_cat_dom"/>
</dbReference>
<dbReference type="PROSITE" id="PS00107">
    <property type="entry name" value="PROTEIN_KINASE_ATP"/>
    <property type="match status" value="1"/>
</dbReference>
<dbReference type="InterPro" id="IPR011047">
    <property type="entry name" value="Quinoprotein_ADH-like_sf"/>
</dbReference>
<evidence type="ECO:0000256" key="4">
    <source>
        <dbReference type="ARBA" id="ARBA00022741"/>
    </source>
</evidence>
<comment type="caution">
    <text evidence="11">The sequence shown here is derived from an EMBL/GenBank/DDBJ whole genome shotgun (WGS) entry which is preliminary data.</text>
</comment>
<dbReference type="PROSITE" id="PS50294">
    <property type="entry name" value="WD_REPEATS_REGION"/>
    <property type="match status" value="2"/>
</dbReference>
<dbReference type="Proteomes" id="UP001155241">
    <property type="component" value="Unassembled WGS sequence"/>
</dbReference>
<keyword evidence="5 11" id="KW-0418">Kinase</keyword>
<dbReference type="PROSITE" id="PS50011">
    <property type="entry name" value="PROTEIN_KINASE_DOM"/>
    <property type="match status" value="1"/>
</dbReference>
<dbReference type="InterPro" id="IPR011041">
    <property type="entry name" value="Quinoprot_gluc/sorb_DH_b-prop"/>
</dbReference>
<keyword evidence="2" id="KW-0723">Serine/threonine-protein kinase</keyword>
<feature type="repeat" description="WD" evidence="7">
    <location>
        <begin position="1122"/>
        <end position="1153"/>
    </location>
</feature>
<keyword evidence="12" id="KW-1185">Reference proteome</keyword>
<dbReference type="GO" id="GO:0005524">
    <property type="term" value="F:ATP binding"/>
    <property type="evidence" value="ECO:0007669"/>
    <property type="project" value="UniProtKB-UniRule"/>
</dbReference>
<keyword evidence="4 8" id="KW-0547">Nucleotide-binding</keyword>
<sequence>MRFQLQDSKRTGDYSPSGDQSLANLLEQVTRSLDAGEQIELDGLIAAHPLHAERLRELMPTMLAMASWGRASDWLGGSDATSSGSSPLDGTLGDFRVLGELGRGGMGTVYEAEQISMGRRVALKVLPFAALAQQNALQRFRNEVRAAAALDHPHIVSVYSVGEERGIHYYAMQLVCGQSLANLILQLRRDLQHDGDEARADAPTIDSTSVKAATDTTRLARAQVSTARDSRREVESCHSAARMGIQVAEALQHAHEQGVLHRDIKPGNLLLDGNGKLYVTDFGLARIEADAGLTMTGDLIGTLRYMSPEQALGTRVVIDHRADIYSLGATLYELLTLQPAFGGTDRSELLRQIAFEEPTPLRKLNRHIPTELETIVLNAMAKEPDERYHTAQELADDLRAYLDDRPIKAKPPTLLQLMGKWTRRHVGAVWTAVVAALSLSAVLAGATALIGESRQAAIADRERAEMERNTAVDQRNEALLQQYYAEIVSGQTDLAEGNLPRLQQKLTRHLPVGSELDRRNWEWYYLFSHCHPEVMRLFNPAKLVFASWSPDGELIATAGMIWKPDTGECVRAFTPSFNLWEANAWSPDSQTLAWGQSSDDGGIYLWDRQTDELRELRENNGASVWALDFNHDGTRLASGSLDDTIRIWDPFTGEIVRRYSVDAHVTDTAWSPDGKLLAAGARHHLYIWDVESGEEVLHTTEDDYPNRMRLSWNPNGKRLAVNTSARWYVLSRGDGWKKTAEQPHRFEDLSLSEQSDVAWNPTDNRLAIGNRSTVSIWDASGSEKLQTLSGHVGVVNSVAWSPDGNRLVTTDDRRELRVWDLTQPPQPPPIETGSRLARIAWASPGSTLQTTAHKDGETSLWSVDDGKQLESNGLPAEDGQDIGTFSYDNRFRAYIPSATPRNTLNVVTRSGAIHAVWKSSGTLEPIRYAWSLDNKKLALITRSEDRLALDIWNVDTEETIAHWERYRDSRADNNDFLFGPAWSPDGSKIAIVAHGDPGDNGNVFWSSHIHIFDTSTGRRILKRPFGDRPRHGGNIRALNWSPDGRYLAQGTTEGLIEIISVGGQTDAVLSKAHDAPILALDWHRSGERIATAAADGAVKILEPKQGYELLRLRTSGGPCSLVAWSPNGRRLAVANQSGRIQVWDSSRGQEFAKGGSRHSELAREYYSRADTLEESQREDYLRKVVETAPQTLDYRLLRGQAFAELGDFDAAAREFSAATPTQIERGLMAARCHAYALLGGRDMERFRELHADLAKAIGDDEVDSKRFQTAWLGALIPDTTMGFDALVNDLAKQIKEQRNFERGNWEIMLLGAMQHRLGRYDDANDTLTTLRSKYNGASDSTDRYVLACIDYFLAMNRHQLGHSFQAQRLLSEAHDLRVGLVHENASWQIQVTLDTLQREAQRLIDVEESTITAD</sequence>
<evidence type="ECO:0000256" key="3">
    <source>
        <dbReference type="ARBA" id="ARBA00022679"/>
    </source>
</evidence>
<dbReference type="PANTHER" id="PTHR19879">
    <property type="entry name" value="TRANSCRIPTION INITIATION FACTOR TFIID"/>
    <property type="match status" value="1"/>
</dbReference>
<feature type="repeat" description="WD" evidence="7">
    <location>
        <begin position="1070"/>
        <end position="1111"/>
    </location>
</feature>
<dbReference type="PANTHER" id="PTHR19879:SF9">
    <property type="entry name" value="TRANSCRIPTION INITIATION FACTOR TFIID SUBUNIT 5"/>
    <property type="match status" value="1"/>
</dbReference>
<feature type="repeat" description="WD" evidence="7">
    <location>
        <begin position="617"/>
        <end position="658"/>
    </location>
</feature>
<dbReference type="InterPro" id="IPR001680">
    <property type="entry name" value="WD40_rpt"/>
</dbReference>
<dbReference type="PROSITE" id="PS50082">
    <property type="entry name" value="WD_REPEATS_2"/>
    <property type="match status" value="4"/>
</dbReference>
<dbReference type="EMBL" id="JAMXLR010000036">
    <property type="protein sequence ID" value="MCO6044133.1"/>
    <property type="molecule type" value="Genomic_DNA"/>
</dbReference>
<dbReference type="RefSeq" id="WP_252852239.1">
    <property type="nucleotide sequence ID" value="NZ_JAMXLR010000036.1"/>
</dbReference>
<dbReference type="Pfam" id="PF07676">
    <property type="entry name" value="PD40"/>
    <property type="match status" value="1"/>
</dbReference>
<accession>A0A9X2F9J4</accession>
<evidence type="ECO:0000256" key="6">
    <source>
        <dbReference type="ARBA" id="ARBA00022840"/>
    </source>
</evidence>
<evidence type="ECO:0000256" key="8">
    <source>
        <dbReference type="PROSITE-ProRule" id="PRU10141"/>
    </source>
</evidence>
<dbReference type="InterPro" id="IPR011659">
    <property type="entry name" value="WD40"/>
</dbReference>
<dbReference type="SMART" id="SM00220">
    <property type="entry name" value="S_TKc"/>
    <property type="match status" value="1"/>
</dbReference>
<evidence type="ECO:0000256" key="2">
    <source>
        <dbReference type="ARBA" id="ARBA00022527"/>
    </source>
</evidence>
<feature type="region of interest" description="Disordered" evidence="9">
    <location>
        <begin position="1"/>
        <end position="20"/>
    </location>
</feature>
<dbReference type="Gene3D" id="1.10.510.10">
    <property type="entry name" value="Transferase(Phosphotransferase) domain 1"/>
    <property type="match status" value="1"/>
</dbReference>
<keyword evidence="7" id="KW-0853">WD repeat</keyword>
<dbReference type="InterPro" id="IPR011044">
    <property type="entry name" value="Quino_amine_DH_bsu"/>
</dbReference>
<dbReference type="GO" id="GO:0004674">
    <property type="term" value="F:protein serine/threonine kinase activity"/>
    <property type="evidence" value="ECO:0007669"/>
    <property type="project" value="UniProtKB-KW"/>
</dbReference>
<dbReference type="SMART" id="SM00320">
    <property type="entry name" value="WD40"/>
    <property type="match status" value="8"/>
</dbReference>
<dbReference type="SUPFAM" id="SSF56112">
    <property type="entry name" value="Protein kinase-like (PK-like)"/>
    <property type="match status" value="1"/>
</dbReference>
<dbReference type="SUPFAM" id="SSF50998">
    <property type="entry name" value="Quinoprotein alcohol dehydrogenase-like"/>
    <property type="match status" value="1"/>
</dbReference>
<evidence type="ECO:0000259" key="10">
    <source>
        <dbReference type="PROSITE" id="PS50011"/>
    </source>
</evidence>
<evidence type="ECO:0000313" key="12">
    <source>
        <dbReference type="Proteomes" id="UP001155241"/>
    </source>
</evidence>
<feature type="binding site" evidence="8">
    <location>
        <position position="124"/>
    </location>
    <ligand>
        <name>ATP</name>
        <dbReference type="ChEBI" id="CHEBI:30616"/>
    </ligand>
</feature>
<dbReference type="InterPro" id="IPR011009">
    <property type="entry name" value="Kinase-like_dom_sf"/>
</dbReference>
<dbReference type="CDD" id="cd14014">
    <property type="entry name" value="STKc_PknB_like"/>
    <property type="match status" value="1"/>
</dbReference>
<evidence type="ECO:0000256" key="1">
    <source>
        <dbReference type="ARBA" id="ARBA00012513"/>
    </source>
</evidence>
<evidence type="ECO:0000256" key="9">
    <source>
        <dbReference type="SAM" id="MobiDB-lite"/>
    </source>
</evidence>
<dbReference type="FunFam" id="1.10.510.10:FF:000021">
    <property type="entry name" value="Serine/threonine protein kinase"/>
    <property type="match status" value="1"/>
</dbReference>
<evidence type="ECO:0000256" key="7">
    <source>
        <dbReference type="PROSITE-ProRule" id="PRU00221"/>
    </source>
</evidence>
<dbReference type="Gene3D" id="3.30.200.20">
    <property type="entry name" value="Phosphorylase Kinase, domain 1"/>
    <property type="match status" value="1"/>
</dbReference>
<dbReference type="PROSITE" id="PS00108">
    <property type="entry name" value="PROTEIN_KINASE_ST"/>
    <property type="match status" value="1"/>
</dbReference>
<protein>
    <recommendedName>
        <fullName evidence="1">non-specific serine/threonine protein kinase</fullName>
        <ecNumber evidence="1">2.7.11.1</ecNumber>
    </recommendedName>
</protein>
<dbReference type="SUPFAM" id="SSF50952">
    <property type="entry name" value="Soluble quinoprotein glucose dehydrogenase"/>
    <property type="match status" value="1"/>
</dbReference>
<dbReference type="Gene3D" id="2.130.10.10">
    <property type="entry name" value="YVTN repeat-like/Quinoprotein amine dehydrogenase"/>
    <property type="match status" value="3"/>
</dbReference>
<name>A0A9X2F9J4_9BACT</name>
<gene>
    <name evidence="11" type="ORF">NG895_09455</name>
</gene>
<dbReference type="EC" id="2.7.11.1" evidence="1"/>
<reference evidence="11" key="1">
    <citation type="submission" date="2022-06" db="EMBL/GenBank/DDBJ databases">
        <title>Aeoliella straminimaris, a novel planctomycete from sediments.</title>
        <authorList>
            <person name="Vitorino I.R."/>
            <person name="Lage O.M."/>
        </authorList>
    </citation>
    <scope>NUCLEOTIDE SEQUENCE</scope>
    <source>
        <strain evidence="11">ICT_H6.2</strain>
    </source>
</reference>
<feature type="domain" description="Protein kinase" evidence="10">
    <location>
        <begin position="95"/>
        <end position="402"/>
    </location>
</feature>
<dbReference type="SUPFAM" id="SSF50969">
    <property type="entry name" value="YVTN repeat-like/Quinoprotein amine dehydrogenase"/>
    <property type="match status" value="1"/>
</dbReference>
<proteinExistence type="predicted"/>
<dbReference type="InterPro" id="IPR017441">
    <property type="entry name" value="Protein_kinase_ATP_BS"/>
</dbReference>
<dbReference type="Pfam" id="PF07714">
    <property type="entry name" value="PK_Tyr_Ser-Thr"/>
    <property type="match status" value="1"/>
</dbReference>
<feature type="repeat" description="WD" evidence="7">
    <location>
        <begin position="788"/>
        <end position="821"/>
    </location>
</feature>
<dbReference type="InterPro" id="IPR000719">
    <property type="entry name" value="Prot_kinase_dom"/>
</dbReference>
<dbReference type="InterPro" id="IPR008271">
    <property type="entry name" value="Ser/Thr_kinase_AS"/>
</dbReference>
<evidence type="ECO:0000256" key="5">
    <source>
        <dbReference type="ARBA" id="ARBA00022777"/>
    </source>
</evidence>
<organism evidence="11 12">
    <name type="scientific">Aeoliella straminimaris</name>
    <dbReference type="NCBI Taxonomy" id="2954799"/>
    <lineage>
        <taxon>Bacteria</taxon>
        <taxon>Pseudomonadati</taxon>
        <taxon>Planctomycetota</taxon>
        <taxon>Planctomycetia</taxon>
        <taxon>Pirellulales</taxon>
        <taxon>Lacipirellulaceae</taxon>
        <taxon>Aeoliella</taxon>
    </lineage>
</organism>
<evidence type="ECO:0000313" key="11">
    <source>
        <dbReference type="EMBL" id="MCO6044133.1"/>
    </source>
</evidence>
<keyword evidence="6 8" id="KW-0067">ATP-binding</keyword>
<dbReference type="CDD" id="cd00200">
    <property type="entry name" value="WD40"/>
    <property type="match status" value="1"/>
</dbReference>